<reference evidence="2 3" key="1">
    <citation type="submission" date="2023-01" db="EMBL/GenBank/DDBJ databases">
        <title>Analysis of 21 Apiospora genomes using comparative genomics revels a genus with tremendous synthesis potential of carbohydrate active enzymes and secondary metabolites.</title>
        <authorList>
            <person name="Sorensen T."/>
        </authorList>
    </citation>
    <scope>NUCLEOTIDE SEQUENCE [LARGE SCALE GENOMIC DNA]</scope>
    <source>
        <strain evidence="2 3">CBS 135458</strain>
    </source>
</reference>
<comment type="caution">
    <text evidence="2">The sequence shown here is derived from an EMBL/GenBank/DDBJ whole genome shotgun (WGS) entry which is preliminary data.</text>
</comment>
<evidence type="ECO:0000313" key="3">
    <source>
        <dbReference type="Proteomes" id="UP001480595"/>
    </source>
</evidence>
<gene>
    <name evidence="2" type="ORF">PG994_004398</name>
</gene>
<keyword evidence="1" id="KW-0472">Membrane</keyword>
<dbReference type="GeneID" id="92088870"/>
<keyword evidence="1" id="KW-1133">Transmembrane helix</keyword>
<protein>
    <submittedName>
        <fullName evidence="2">Uncharacterized protein</fullName>
    </submittedName>
</protein>
<evidence type="ECO:0000256" key="1">
    <source>
        <dbReference type="SAM" id="Phobius"/>
    </source>
</evidence>
<dbReference type="RefSeq" id="XP_066717974.1">
    <property type="nucleotide sequence ID" value="XM_066855807.1"/>
</dbReference>
<organism evidence="2 3">
    <name type="scientific">Apiospora phragmitis</name>
    <dbReference type="NCBI Taxonomy" id="2905665"/>
    <lineage>
        <taxon>Eukaryota</taxon>
        <taxon>Fungi</taxon>
        <taxon>Dikarya</taxon>
        <taxon>Ascomycota</taxon>
        <taxon>Pezizomycotina</taxon>
        <taxon>Sordariomycetes</taxon>
        <taxon>Xylariomycetidae</taxon>
        <taxon>Amphisphaeriales</taxon>
        <taxon>Apiosporaceae</taxon>
        <taxon>Apiospora</taxon>
    </lineage>
</organism>
<keyword evidence="3" id="KW-1185">Reference proteome</keyword>
<sequence length="74" mass="7916">MNSQIFRQATRAAARFASTQTAARRAFSSSKSAPADYGRLFQQARRTGIVYVPGLALVLGWPLAAAKVVDTVSS</sequence>
<evidence type="ECO:0000313" key="2">
    <source>
        <dbReference type="EMBL" id="KAK8073499.1"/>
    </source>
</evidence>
<proteinExistence type="predicted"/>
<keyword evidence="1" id="KW-0812">Transmembrane</keyword>
<feature type="transmembrane region" description="Helical" evidence="1">
    <location>
        <begin position="49"/>
        <end position="69"/>
    </location>
</feature>
<name>A0ABR1VQH4_9PEZI</name>
<dbReference type="Proteomes" id="UP001480595">
    <property type="component" value="Unassembled WGS sequence"/>
</dbReference>
<accession>A0ABR1VQH4</accession>
<dbReference type="EMBL" id="JAQQWL010000005">
    <property type="protein sequence ID" value="KAK8073499.1"/>
    <property type="molecule type" value="Genomic_DNA"/>
</dbReference>